<protein>
    <recommendedName>
        <fullName evidence="2">DUF4466 domain-containing protein</fullName>
    </recommendedName>
</protein>
<keyword evidence="1" id="KW-0732">Signal</keyword>
<dbReference type="Gene3D" id="2.60.40.3550">
    <property type="entry name" value="Domain of unknown function DUF4466"/>
    <property type="match status" value="1"/>
</dbReference>
<feature type="domain" description="DUF4466" evidence="2">
    <location>
        <begin position="22"/>
        <end position="325"/>
    </location>
</feature>
<proteinExistence type="predicted"/>
<feature type="chain" id="PRO_5013160126" description="DUF4466 domain-containing protein" evidence="1">
    <location>
        <begin position="25"/>
        <end position="327"/>
    </location>
</feature>
<dbReference type="EMBL" id="FUZF01000009">
    <property type="protein sequence ID" value="SKB76399.1"/>
    <property type="molecule type" value="Genomic_DNA"/>
</dbReference>
<accession>A0A1T5DXW0</accession>
<sequence>MKRYFKHASWLAVMVLAWGFQSCSDDGTYEIPDAKSGLHNDLIKRSLGPNVVGGAIEFAYAMAQLPTEGKIVEASVEASIGGATGTVLQNKSFNTGGSVEIGSPSTTDGKLTKVTFTKDTSAATLRYNYVIPEEARGKSLTFKFSAKSSNGQVVTYDAGPYEISSMDMVLDLVAKDPSAAYISIADLKLYTAAEAAASPSKVDLVYLYRATPASFGHALVAPATDPMYLPGVTLPTGVSNNTKLIKAFTVRDQQLARLQYGVYVDDIDLKTKDFSTAPNFITDLRAEYGAWVETADGTYRALVFINAVTNTPAVKEIRISIKRLKVK</sequence>
<evidence type="ECO:0000259" key="2">
    <source>
        <dbReference type="Pfam" id="PF14725"/>
    </source>
</evidence>
<evidence type="ECO:0000313" key="4">
    <source>
        <dbReference type="Proteomes" id="UP000190150"/>
    </source>
</evidence>
<evidence type="ECO:0000313" key="3">
    <source>
        <dbReference type="EMBL" id="SKB76399.1"/>
    </source>
</evidence>
<evidence type="ECO:0000256" key="1">
    <source>
        <dbReference type="SAM" id="SignalP"/>
    </source>
</evidence>
<name>A0A1T5DXW0_9SPHI</name>
<dbReference type="Proteomes" id="UP000190150">
    <property type="component" value="Unassembled WGS sequence"/>
</dbReference>
<keyword evidence="4" id="KW-1185">Reference proteome</keyword>
<gene>
    <name evidence="3" type="ORF">SAMN05660841_02216</name>
</gene>
<dbReference type="Pfam" id="PF14725">
    <property type="entry name" value="DUF4466"/>
    <property type="match status" value="1"/>
</dbReference>
<dbReference type="STRING" id="1513896.SAMN05660841_02216"/>
<organism evidence="3 4">
    <name type="scientific">Sphingobacterium nematocida</name>
    <dbReference type="NCBI Taxonomy" id="1513896"/>
    <lineage>
        <taxon>Bacteria</taxon>
        <taxon>Pseudomonadati</taxon>
        <taxon>Bacteroidota</taxon>
        <taxon>Sphingobacteriia</taxon>
        <taxon>Sphingobacteriales</taxon>
        <taxon>Sphingobacteriaceae</taxon>
        <taxon>Sphingobacterium</taxon>
    </lineage>
</organism>
<dbReference type="AlphaFoldDB" id="A0A1T5DXW0"/>
<dbReference type="CDD" id="cd07472">
    <property type="entry name" value="HmuY_like"/>
    <property type="match status" value="1"/>
</dbReference>
<dbReference type="PROSITE" id="PS51257">
    <property type="entry name" value="PROKAR_LIPOPROTEIN"/>
    <property type="match status" value="1"/>
</dbReference>
<dbReference type="RefSeq" id="WP_079643149.1">
    <property type="nucleotide sequence ID" value="NZ_FUZF01000009.1"/>
</dbReference>
<dbReference type="OrthoDB" id="1045786at2"/>
<dbReference type="InterPro" id="IPR028072">
    <property type="entry name" value="DUF4466"/>
</dbReference>
<reference evidence="4" key="1">
    <citation type="submission" date="2017-02" db="EMBL/GenBank/DDBJ databases">
        <authorList>
            <person name="Varghese N."/>
            <person name="Submissions S."/>
        </authorList>
    </citation>
    <scope>NUCLEOTIDE SEQUENCE [LARGE SCALE GENOMIC DNA]</scope>
    <source>
        <strain evidence="4">DSM 24091</strain>
    </source>
</reference>
<feature type="signal peptide" evidence="1">
    <location>
        <begin position="1"/>
        <end position="24"/>
    </location>
</feature>